<dbReference type="Gramene" id="rna38897">
    <property type="protein sequence ID" value="RHN44738.1"/>
    <property type="gene ID" value="gene38897"/>
</dbReference>
<protein>
    <submittedName>
        <fullName evidence="2">Putative separase</fullName>
        <ecNumber evidence="2">3.4.22.49</ecNumber>
    </submittedName>
</protein>
<comment type="caution">
    <text evidence="2">The sequence shown here is derived from an EMBL/GenBank/DDBJ whole genome shotgun (WGS) entry which is preliminary data.</text>
</comment>
<dbReference type="PANTHER" id="PTHR12792:SF0">
    <property type="entry name" value="SEPARIN"/>
    <property type="match status" value="1"/>
</dbReference>
<feature type="domain" description="Separase-like TPR repeats region" evidence="1">
    <location>
        <begin position="7"/>
        <end position="274"/>
    </location>
</feature>
<dbReference type="InterPro" id="IPR005314">
    <property type="entry name" value="Peptidase_C50"/>
</dbReference>
<dbReference type="InterPro" id="IPR056933">
    <property type="entry name" value="TPR_ESP1"/>
</dbReference>
<gene>
    <name evidence="2" type="ORF">MtrunA17_Chr7g0222701</name>
</gene>
<dbReference type="PANTHER" id="PTHR12792">
    <property type="entry name" value="EXTRA SPINDLE POLES 1-RELATED"/>
    <property type="match status" value="1"/>
</dbReference>
<accession>A0A396GWC4</accession>
<dbReference type="EC" id="3.4.22.49" evidence="2"/>
<name>A0A396GWC4_MEDTR</name>
<evidence type="ECO:0000259" key="1">
    <source>
        <dbReference type="Pfam" id="PF25110"/>
    </source>
</evidence>
<organism evidence="2">
    <name type="scientific">Medicago truncatula</name>
    <name type="common">Barrel medic</name>
    <name type="synonym">Medicago tribuloides</name>
    <dbReference type="NCBI Taxonomy" id="3880"/>
    <lineage>
        <taxon>Eukaryota</taxon>
        <taxon>Viridiplantae</taxon>
        <taxon>Streptophyta</taxon>
        <taxon>Embryophyta</taxon>
        <taxon>Tracheophyta</taxon>
        <taxon>Spermatophyta</taxon>
        <taxon>Magnoliopsida</taxon>
        <taxon>eudicotyledons</taxon>
        <taxon>Gunneridae</taxon>
        <taxon>Pentapetalae</taxon>
        <taxon>rosids</taxon>
        <taxon>fabids</taxon>
        <taxon>Fabales</taxon>
        <taxon>Fabaceae</taxon>
        <taxon>Papilionoideae</taxon>
        <taxon>50 kb inversion clade</taxon>
        <taxon>NPAAA clade</taxon>
        <taxon>Hologalegina</taxon>
        <taxon>IRL clade</taxon>
        <taxon>Trifolieae</taxon>
        <taxon>Medicago</taxon>
    </lineage>
</organism>
<keyword evidence="2" id="KW-0378">Hydrolase</keyword>
<sequence>MASPLTESTLISKLETSDSPGIYALVSDYLRPFSDINSPSSNNDQTLIRQLAKHFISFINTSLSILPKRLPGISKSNEVLILELFKTYFLCLDCLEVVFPHLDSKPSAIHFRRLRLVRCFELCDRFHEAEAEGFRLLKRLLPGVKRKKILPDIGKIGGDDKDSFSLLVVEIVVTLVRCASKASSHKEDDYFKRVLQLMDEVKPWLMGLDCNSYEKFHKLLVYHLGKCALNLLEKKTSFSDKDLLITFCRTALIKYAKSSIKDQLFKIAQNMCSLFFKWEENKFLYVMDILDCVAPKSKVRLYMMKILRLELGDSCSVLLAILLLCIGIWG</sequence>
<dbReference type="AlphaFoldDB" id="A0A396GWC4"/>
<dbReference type="EMBL" id="PSQE01000007">
    <property type="protein sequence ID" value="RHN44738.1"/>
    <property type="molecule type" value="Genomic_DNA"/>
</dbReference>
<dbReference type="Proteomes" id="UP000265566">
    <property type="component" value="Chromosome 7"/>
</dbReference>
<dbReference type="GO" id="GO:0005634">
    <property type="term" value="C:nucleus"/>
    <property type="evidence" value="ECO:0007669"/>
    <property type="project" value="InterPro"/>
</dbReference>
<dbReference type="GO" id="GO:0006508">
    <property type="term" value="P:proteolysis"/>
    <property type="evidence" value="ECO:0007669"/>
    <property type="project" value="InterPro"/>
</dbReference>
<dbReference type="GO" id="GO:0004197">
    <property type="term" value="F:cysteine-type endopeptidase activity"/>
    <property type="evidence" value="ECO:0007669"/>
    <property type="project" value="InterPro"/>
</dbReference>
<proteinExistence type="predicted"/>
<dbReference type="Pfam" id="PF25110">
    <property type="entry name" value="TPR_ESP1"/>
    <property type="match status" value="1"/>
</dbReference>
<evidence type="ECO:0000313" key="2">
    <source>
        <dbReference type="EMBL" id="RHN44738.1"/>
    </source>
</evidence>
<reference evidence="2" key="1">
    <citation type="journal article" date="2018" name="Nat. Plants">
        <title>Whole-genome landscape of Medicago truncatula symbiotic genes.</title>
        <authorList>
            <person name="Pecrix Y."/>
            <person name="Gamas P."/>
            <person name="Carrere S."/>
        </authorList>
    </citation>
    <scope>NUCLEOTIDE SEQUENCE</scope>
    <source>
        <tissue evidence="2">Leaves</tissue>
    </source>
</reference>